<gene>
    <name evidence="3" type="ORF">PICST_31589</name>
</gene>
<dbReference type="Proteomes" id="UP000002258">
    <property type="component" value="Chromosome 4"/>
</dbReference>
<dbReference type="OrthoDB" id="4022842at2759"/>
<keyword evidence="2" id="KW-0732">Signal</keyword>
<feature type="transmembrane region" description="Helical" evidence="1">
    <location>
        <begin position="287"/>
        <end position="313"/>
    </location>
</feature>
<feature type="transmembrane region" description="Helical" evidence="1">
    <location>
        <begin position="334"/>
        <end position="353"/>
    </location>
</feature>
<keyword evidence="1" id="KW-0812">Transmembrane</keyword>
<reference evidence="3 4" key="1">
    <citation type="journal article" date="2007" name="Nat. Biotechnol.">
        <title>Genome sequence of the lignocellulose-bioconverting and xylose-fermenting yeast Pichia stipitis.</title>
        <authorList>
            <person name="Jeffries T.W."/>
            <person name="Grigoriev I.V."/>
            <person name="Grimwood J."/>
            <person name="Laplaza J.M."/>
            <person name="Aerts A."/>
            <person name="Salamov A."/>
            <person name="Schmutz J."/>
            <person name="Lindquist E."/>
            <person name="Dehal P."/>
            <person name="Shapiro H."/>
            <person name="Jin Y.S."/>
            <person name="Passoth V."/>
            <person name="Richardson P.M."/>
        </authorList>
    </citation>
    <scope>NUCLEOTIDE SEQUENCE [LARGE SCALE GENOMIC DNA]</scope>
    <source>
        <strain evidence="4">ATCC 58785 / CBS 6054 / NBRC 10063 / NRRL Y-11545</strain>
    </source>
</reference>
<dbReference type="HOGENOM" id="CLU_041160_0_0_1"/>
<evidence type="ECO:0000313" key="4">
    <source>
        <dbReference type="Proteomes" id="UP000002258"/>
    </source>
</evidence>
<evidence type="ECO:0000256" key="2">
    <source>
        <dbReference type="SAM" id="SignalP"/>
    </source>
</evidence>
<dbReference type="OMA" id="FNTYTIC"/>
<dbReference type="InParanoid" id="A3LTZ5"/>
<dbReference type="KEGG" id="pic:PICST_31589"/>
<dbReference type="EMBL" id="CP000498">
    <property type="protein sequence ID" value="ABN66497.2"/>
    <property type="molecule type" value="Genomic_DNA"/>
</dbReference>
<feature type="chain" id="PRO_5002655003" evidence="2">
    <location>
        <begin position="22"/>
        <end position="566"/>
    </location>
</feature>
<organism evidence="3 4">
    <name type="scientific">Scheffersomyces stipitis (strain ATCC 58785 / CBS 6054 / NBRC 10063 / NRRL Y-11545)</name>
    <name type="common">Yeast</name>
    <name type="synonym">Pichia stipitis</name>
    <dbReference type="NCBI Taxonomy" id="322104"/>
    <lineage>
        <taxon>Eukaryota</taxon>
        <taxon>Fungi</taxon>
        <taxon>Dikarya</taxon>
        <taxon>Ascomycota</taxon>
        <taxon>Saccharomycotina</taxon>
        <taxon>Pichiomycetes</taxon>
        <taxon>Debaryomycetaceae</taxon>
        <taxon>Scheffersomyces</taxon>
    </lineage>
</organism>
<keyword evidence="4" id="KW-1185">Reference proteome</keyword>
<dbReference type="GeneID" id="4838719"/>
<name>A3LTZ5_PICST</name>
<dbReference type="RefSeq" id="XP_001384526.2">
    <property type="nucleotide sequence ID" value="XM_001384489.1"/>
</dbReference>
<accession>A3LTZ5</accession>
<sequence>MNLLSYINIVAISILLTTATAIDQLGLASNAPTIAHFKNSGAVCQLVTSKPSRPGTISLSIGSVTSDKSKDEIYKVPVLIFKFSDLRNFTNLGPAEAYNELYSQGKDGKIEVYNNLVNFKDSRFDLNLYKDYESIDEAEIYNGYVTTDKTDKDHYSIFFTPQRSGFYCVYVAPQVDLEISDLDIPIVFKSSTGYLNPIQYLVYSSEKISAVLGIFLFGYLLNYILKFKIGQDFKNMNSISLISRGIIFYLLLPYIFLVICSVFVYFLQNNWYTSASAVSVHLSSILFALSFLFEVVFRYFILLFSMGYGVIYYHKGNSRNYRVIPARSLNRAKWLLIINSVAGLIFAILSDSWGDVNSSPLKQYSGSSVSNLPTNSSFIRYLTLVVSTIVGFAPLVWFSLSIYYYFQTKKVIAKFTPVEEQGGFSNDQITSAFRKSILVIFVLPVFVFLLVGSLYVWRVVKMVKGHPIGDFPEERVPAEVLAYTILLTEQLLLDKRSWLGLIWTGILYLYFQIVLVYFIWIKGNNGIIVDSEGQDPIAYADVSQYEISEDENEEETPLSNGVTPSS</sequence>
<feature type="transmembrane region" description="Helical" evidence="1">
    <location>
        <begin position="437"/>
        <end position="457"/>
    </location>
</feature>
<dbReference type="AlphaFoldDB" id="A3LTZ5"/>
<keyword evidence="1" id="KW-0472">Membrane</keyword>
<proteinExistence type="predicted"/>
<keyword evidence="1" id="KW-1133">Transmembrane helix</keyword>
<feature type="transmembrane region" description="Helical" evidence="1">
    <location>
        <begin position="208"/>
        <end position="225"/>
    </location>
</feature>
<protein>
    <submittedName>
        <fullName evidence="3">Uncharacterized protein</fullName>
    </submittedName>
</protein>
<evidence type="ECO:0000313" key="3">
    <source>
        <dbReference type="EMBL" id="ABN66497.2"/>
    </source>
</evidence>
<dbReference type="eggNOG" id="ENOG502T2TV">
    <property type="taxonomic scope" value="Eukaryota"/>
</dbReference>
<feature type="signal peptide" evidence="2">
    <location>
        <begin position="1"/>
        <end position="21"/>
    </location>
</feature>
<evidence type="ECO:0000256" key="1">
    <source>
        <dbReference type="SAM" id="Phobius"/>
    </source>
</evidence>
<feature type="transmembrane region" description="Helical" evidence="1">
    <location>
        <begin position="378"/>
        <end position="406"/>
    </location>
</feature>
<feature type="transmembrane region" description="Helical" evidence="1">
    <location>
        <begin position="246"/>
        <end position="267"/>
    </location>
</feature>
<feature type="transmembrane region" description="Helical" evidence="1">
    <location>
        <begin position="498"/>
        <end position="520"/>
    </location>
</feature>